<keyword evidence="1" id="KW-0732">Signal</keyword>
<dbReference type="EMBL" id="RBIE01000001">
    <property type="protein sequence ID" value="RKQ64017.1"/>
    <property type="molecule type" value="Genomic_DNA"/>
</dbReference>
<dbReference type="AlphaFoldDB" id="A0A420W9N7"/>
<keyword evidence="3" id="KW-1185">Reference proteome</keyword>
<name>A0A420W9N7_9BACT</name>
<feature type="signal peptide" evidence="1">
    <location>
        <begin position="1"/>
        <end position="21"/>
    </location>
</feature>
<evidence type="ECO:0008006" key="4">
    <source>
        <dbReference type="Google" id="ProtNLM"/>
    </source>
</evidence>
<protein>
    <recommendedName>
        <fullName evidence="4">DUF5666 domain-containing protein</fullName>
    </recommendedName>
</protein>
<evidence type="ECO:0000256" key="1">
    <source>
        <dbReference type="SAM" id="SignalP"/>
    </source>
</evidence>
<reference evidence="2 3" key="1">
    <citation type="submission" date="2018-10" db="EMBL/GenBank/DDBJ databases">
        <title>Genomic Encyclopedia of Type Strains, Phase IV (KMG-IV): sequencing the most valuable type-strain genomes for metagenomic binning, comparative biology and taxonomic classification.</title>
        <authorList>
            <person name="Goeker M."/>
        </authorList>
    </citation>
    <scope>NUCLEOTIDE SEQUENCE [LARGE SCALE GENOMIC DNA]</scope>
    <source>
        <strain evidence="2 3">DSM 15521</strain>
    </source>
</reference>
<feature type="chain" id="PRO_5018969570" description="DUF5666 domain-containing protein" evidence="1">
    <location>
        <begin position="22"/>
        <end position="90"/>
    </location>
</feature>
<comment type="caution">
    <text evidence="2">The sequence shown here is derived from an EMBL/GenBank/DDBJ whole genome shotgun (WGS) entry which is preliminary data.</text>
</comment>
<gene>
    <name evidence="2" type="ORF">C7457_0907</name>
</gene>
<evidence type="ECO:0000313" key="2">
    <source>
        <dbReference type="EMBL" id="RKQ64017.1"/>
    </source>
</evidence>
<dbReference type="Proteomes" id="UP000280881">
    <property type="component" value="Unassembled WGS sequence"/>
</dbReference>
<proteinExistence type="predicted"/>
<accession>A0A420W9N7</accession>
<dbReference type="RefSeq" id="WP_121170414.1">
    <property type="nucleotide sequence ID" value="NZ_RBIE01000001.1"/>
</dbReference>
<evidence type="ECO:0000313" key="3">
    <source>
        <dbReference type="Proteomes" id="UP000280881"/>
    </source>
</evidence>
<sequence>MKKKLFVISFLLVLFSFLTYADAKVLEGMVLSITGKEVVIATKDGKKEVFYLSPSMKGNKKKTFLRPGCIILFKVKGKFLKEIKLKRVPQ</sequence>
<organism evidence="2 3">
    <name type="scientific">Thermovibrio guaymasensis</name>
    <dbReference type="NCBI Taxonomy" id="240167"/>
    <lineage>
        <taxon>Bacteria</taxon>
        <taxon>Pseudomonadati</taxon>
        <taxon>Aquificota</taxon>
        <taxon>Aquificia</taxon>
        <taxon>Desulfurobacteriales</taxon>
        <taxon>Desulfurobacteriaceae</taxon>
        <taxon>Thermovibrio</taxon>
    </lineage>
</organism>